<evidence type="ECO:0000313" key="2">
    <source>
        <dbReference type="EMBL" id="SCM55207.1"/>
    </source>
</evidence>
<keyword evidence="1" id="KW-0812">Transmembrane</keyword>
<evidence type="ECO:0000313" key="3">
    <source>
        <dbReference type="Proteomes" id="UP000178485"/>
    </source>
</evidence>
<accession>A0A1G4G357</accession>
<protein>
    <recommendedName>
        <fullName evidence="4">DUF4252 domain-containing protein</fullName>
    </recommendedName>
</protein>
<reference evidence="2 3" key="1">
    <citation type="submission" date="2016-08" db="EMBL/GenBank/DDBJ databases">
        <authorList>
            <person name="Seilhamer J.J."/>
        </authorList>
    </citation>
    <scope>NUCLEOTIDE SEQUENCE [LARGE SCALE GENOMIC DNA]</scope>
    <source>
        <strain evidence="2">ING2-E5A</strain>
    </source>
</reference>
<proteinExistence type="predicted"/>
<dbReference type="Proteomes" id="UP000178485">
    <property type="component" value="Chromosome i"/>
</dbReference>
<gene>
    <name evidence="2" type="ORF">ING2E5A_0122</name>
</gene>
<organism evidence="2 3">
    <name type="scientific">Petrimonas mucosa</name>
    <dbReference type="NCBI Taxonomy" id="1642646"/>
    <lineage>
        <taxon>Bacteria</taxon>
        <taxon>Pseudomonadati</taxon>
        <taxon>Bacteroidota</taxon>
        <taxon>Bacteroidia</taxon>
        <taxon>Bacteroidales</taxon>
        <taxon>Dysgonomonadaceae</taxon>
        <taxon>Petrimonas</taxon>
    </lineage>
</organism>
<name>A0A1G4G357_9BACT</name>
<keyword evidence="3" id="KW-1185">Reference proteome</keyword>
<dbReference type="KEGG" id="pmuc:ING2E5A_0122"/>
<feature type="transmembrane region" description="Helical" evidence="1">
    <location>
        <begin position="32"/>
        <end position="49"/>
    </location>
</feature>
<keyword evidence="1" id="KW-0472">Membrane</keyword>
<dbReference type="InterPro" id="IPR025348">
    <property type="entry name" value="DUF4252"/>
</dbReference>
<evidence type="ECO:0008006" key="4">
    <source>
        <dbReference type="Google" id="ProtNLM"/>
    </source>
</evidence>
<dbReference type="Pfam" id="PF14060">
    <property type="entry name" value="DUF4252"/>
    <property type="match status" value="1"/>
</dbReference>
<dbReference type="AlphaFoldDB" id="A0A1G4G357"/>
<sequence length="184" mass="21027">MSQIRYRVVFSVTGGEFPYCIHLTFKIMNRRLLITLLCGLFTFALYSQSSISLEQLYRKFANARNVEKVSLGGLKALLFKPLSAKYGNGFSISGIHVLELDGCSNEVKQQFNTMAEKLRDDKYEVLLKANEQDEKTRILARIEKEEIRELVILSLGDEPVLVRIKGKFKPEHIQQLVNVDNNGQ</sequence>
<evidence type="ECO:0000256" key="1">
    <source>
        <dbReference type="SAM" id="Phobius"/>
    </source>
</evidence>
<dbReference type="EMBL" id="LT608328">
    <property type="protein sequence ID" value="SCM55207.1"/>
    <property type="molecule type" value="Genomic_DNA"/>
</dbReference>
<dbReference type="STRING" id="1642646.ING2E5A_0122"/>
<keyword evidence="1" id="KW-1133">Transmembrane helix</keyword>